<dbReference type="GO" id="GO:0009073">
    <property type="term" value="P:aromatic amino acid family biosynthetic process"/>
    <property type="evidence" value="ECO:0007669"/>
    <property type="project" value="UniProtKB-KW"/>
</dbReference>
<keyword evidence="7" id="KW-0963">Cytoplasm</keyword>
<dbReference type="HAMAP" id="MF_00210">
    <property type="entry name" value="EPSP_synth"/>
    <property type="match status" value="1"/>
</dbReference>
<dbReference type="SUPFAM" id="SSF55205">
    <property type="entry name" value="EPT/RTPC-like"/>
    <property type="match status" value="1"/>
</dbReference>
<dbReference type="GO" id="GO:0008652">
    <property type="term" value="P:amino acid biosynthetic process"/>
    <property type="evidence" value="ECO:0007669"/>
    <property type="project" value="UniProtKB-KW"/>
</dbReference>
<dbReference type="InterPro" id="IPR001986">
    <property type="entry name" value="Enolpyruvate_Tfrase_dom"/>
</dbReference>
<feature type="binding site" evidence="7">
    <location>
        <position position="308"/>
    </location>
    <ligand>
        <name>3-phosphoshikimate</name>
        <dbReference type="ChEBI" id="CHEBI:145989"/>
    </ligand>
</feature>
<feature type="binding site" evidence="7">
    <location>
        <position position="20"/>
    </location>
    <ligand>
        <name>3-phosphoshikimate</name>
        <dbReference type="ChEBI" id="CHEBI:145989"/>
    </ligand>
</feature>
<feature type="binding site" evidence="7">
    <location>
        <position position="339"/>
    </location>
    <ligand>
        <name>phosphoenolpyruvate</name>
        <dbReference type="ChEBI" id="CHEBI:58702"/>
    </ligand>
</feature>
<dbReference type="STRING" id="1122184.SAMN02745176_01239"/>
<feature type="binding site" evidence="7">
    <location>
        <position position="25"/>
    </location>
    <ligand>
        <name>3-phosphoshikimate</name>
        <dbReference type="ChEBI" id="CHEBI:145989"/>
    </ligand>
</feature>
<comment type="caution">
    <text evidence="7">Lacks conserved residue(s) required for the propagation of feature annotation.</text>
</comment>
<dbReference type="Proteomes" id="UP000184442">
    <property type="component" value="Unassembled WGS sequence"/>
</dbReference>
<feature type="binding site" evidence="7">
    <location>
        <position position="168"/>
    </location>
    <ligand>
        <name>phosphoenolpyruvate</name>
        <dbReference type="ChEBI" id="CHEBI:58702"/>
    </ligand>
</feature>
<evidence type="ECO:0000256" key="3">
    <source>
        <dbReference type="ARBA" id="ARBA00022605"/>
    </source>
</evidence>
<comment type="subcellular location">
    <subcellularLocation>
        <location evidence="7">Cytoplasm</location>
    </subcellularLocation>
</comment>
<reference evidence="9 10" key="1">
    <citation type="submission" date="2016-11" db="EMBL/GenBank/DDBJ databases">
        <authorList>
            <person name="Jaros S."/>
            <person name="Januszkiewicz K."/>
            <person name="Wedrychowicz H."/>
        </authorList>
    </citation>
    <scope>NUCLEOTIDE SEQUENCE [LARGE SCALE GENOMIC DNA]</scope>
    <source>
        <strain evidence="9 10">DSM 19022</strain>
    </source>
</reference>
<dbReference type="UniPathway" id="UPA00053">
    <property type="reaction ID" value="UER00089"/>
</dbReference>
<feature type="domain" description="Enolpyruvate transferase" evidence="8">
    <location>
        <begin position="7"/>
        <end position="414"/>
    </location>
</feature>
<comment type="catalytic activity">
    <reaction evidence="6">
        <text>3-phosphoshikimate + phosphoenolpyruvate = 5-O-(1-carboxyvinyl)-3-phosphoshikimate + phosphate</text>
        <dbReference type="Rhea" id="RHEA:21256"/>
        <dbReference type="ChEBI" id="CHEBI:43474"/>
        <dbReference type="ChEBI" id="CHEBI:57701"/>
        <dbReference type="ChEBI" id="CHEBI:58702"/>
        <dbReference type="ChEBI" id="CHEBI:145989"/>
        <dbReference type="EC" id="2.5.1.19"/>
    </reaction>
    <physiologicalReaction direction="left-to-right" evidence="6">
        <dbReference type="Rhea" id="RHEA:21257"/>
    </physiologicalReaction>
</comment>
<dbReference type="OrthoDB" id="9809920at2"/>
<feature type="binding site" evidence="7">
    <location>
        <position position="21"/>
    </location>
    <ligand>
        <name>3-phosphoshikimate</name>
        <dbReference type="ChEBI" id="CHEBI:145989"/>
    </ligand>
</feature>
<gene>
    <name evidence="7" type="primary">aroA</name>
    <name evidence="9" type="ORF">SAMN02745176_01239</name>
</gene>
<keyword evidence="4 7" id="KW-0808">Transferase</keyword>
<dbReference type="InterPro" id="IPR036968">
    <property type="entry name" value="Enolpyruvate_Tfrase_sf"/>
</dbReference>
<keyword evidence="5 7" id="KW-0057">Aromatic amino acid biosynthesis</keyword>
<dbReference type="PANTHER" id="PTHR21090:SF5">
    <property type="entry name" value="PENTAFUNCTIONAL AROM POLYPEPTIDE"/>
    <property type="match status" value="1"/>
</dbReference>
<dbReference type="GO" id="GO:0009423">
    <property type="term" value="P:chorismate biosynthetic process"/>
    <property type="evidence" value="ECO:0007669"/>
    <property type="project" value="UniProtKB-UniRule"/>
</dbReference>
<dbReference type="EMBL" id="FQZS01000007">
    <property type="protein sequence ID" value="SHI75589.1"/>
    <property type="molecule type" value="Genomic_DNA"/>
</dbReference>
<keyword evidence="3 7" id="KW-0028">Amino-acid biosynthesis</keyword>
<evidence type="ECO:0000256" key="1">
    <source>
        <dbReference type="ARBA" id="ARBA00004811"/>
    </source>
</evidence>
<protein>
    <recommendedName>
        <fullName evidence="7">3-phosphoshikimate 1-carboxyvinyltransferase</fullName>
        <ecNumber evidence="7">2.5.1.19</ecNumber>
    </recommendedName>
    <alternativeName>
        <fullName evidence="7">5-enolpyruvylshikimate-3-phosphate synthase</fullName>
        <shortName evidence="7">EPSP synthase</shortName>
        <shortName evidence="7">EPSPS</shortName>
    </alternativeName>
</protein>
<dbReference type="GO" id="GO:0005737">
    <property type="term" value="C:cytoplasm"/>
    <property type="evidence" value="ECO:0007669"/>
    <property type="project" value="UniProtKB-SubCell"/>
</dbReference>
<feature type="binding site" evidence="7">
    <location>
        <position position="168"/>
    </location>
    <ligand>
        <name>3-phosphoshikimate</name>
        <dbReference type="ChEBI" id="CHEBI:145989"/>
    </ligand>
</feature>
<feature type="active site" description="Proton acceptor" evidence="7">
    <location>
        <position position="308"/>
    </location>
</feature>
<dbReference type="RefSeq" id="WP_073025369.1">
    <property type="nucleotide sequence ID" value="NZ_FQZS01000007.1"/>
</dbReference>
<evidence type="ECO:0000256" key="2">
    <source>
        <dbReference type="ARBA" id="ARBA00009948"/>
    </source>
</evidence>
<dbReference type="PROSITE" id="PS00885">
    <property type="entry name" value="EPSP_SYNTHASE_2"/>
    <property type="match status" value="1"/>
</dbReference>
<dbReference type="Gene3D" id="3.65.10.10">
    <property type="entry name" value="Enolpyruvate transferase domain"/>
    <property type="match status" value="2"/>
</dbReference>
<feature type="binding site" evidence="7">
    <location>
        <position position="167"/>
    </location>
    <ligand>
        <name>3-phosphoshikimate</name>
        <dbReference type="ChEBI" id="CHEBI:145989"/>
    </ligand>
</feature>
<keyword evidence="10" id="KW-1185">Reference proteome</keyword>
<proteinExistence type="inferred from homology"/>
<feature type="binding site" evidence="7">
    <location>
        <position position="166"/>
    </location>
    <ligand>
        <name>3-phosphoshikimate</name>
        <dbReference type="ChEBI" id="CHEBI:145989"/>
    </ligand>
</feature>
<evidence type="ECO:0000256" key="5">
    <source>
        <dbReference type="ARBA" id="ARBA00023141"/>
    </source>
</evidence>
<comment type="subunit">
    <text evidence="7">Monomer.</text>
</comment>
<feature type="binding site" evidence="7">
    <location>
        <position position="123"/>
    </location>
    <ligand>
        <name>phosphoenolpyruvate</name>
        <dbReference type="ChEBI" id="CHEBI:58702"/>
    </ligand>
</feature>
<feature type="binding site" evidence="7">
    <location>
        <position position="194"/>
    </location>
    <ligand>
        <name>3-phosphoshikimate</name>
        <dbReference type="ChEBI" id="CHEBI:145989"/>
    </ligand>
</feature>
<feature type="binding site" evidence="7">
    <location>
        <position position="95"/>
    </location>
    <ligand>
        <name>phosphoenolpyruvate</name>
        <dbReference type="ChEBI" id="CHEBI:58702"/>
    </ligand>
</feature>
<dbReference type="CDD" id="cd01556">
    <property type="entry name" value="EPSP_synthase"/>
    <property type="match status" value="1"/>
</dbReference>
<sequence length="430" mass="46793">MAIEILPKELNGTVHIPPSKSISHRAIIAGALSQGRSTVGNVMLSADIKATCNALISLGIHMEIQKYEGNRYQIIICGKENMEPVETTIDCIESGSTLRFMIPIAALAGGRVTFQGRGKLVERPLNIYYEIFKKQGIEYRNHDGKLPLTICGGLKPDNFYIRGDISSQFISGLMFVLPLLKEDSAIIMKTPLESKGYVDLTIDVLKSFGVHVENNNYNSFHIKGNQRYIPTTFKVEGDFSQAAFWLAAGALSGRVASRGLNLNSLQGDKDILRIIQAMGGRLEIGDDTIIAHKSSLKALDVDASQIPDLVPIIAVMAALSKGTTTIKNAGRLRIKESDRLKAIATELNKIGGKVSELNDGLNIEGVENFTGGIVDCWNDHRIAMALAIAATRCNKPLIIMGEEAVNKSYPDFWKDYETLGGVLGVSSDGK</sequence>
<feature type="binding site" evidence="7">
    <location>
        <position position="407"/>
    </location>
    <ligand>
        <name>phosphoenolpyruvate</name>
        <dbReference type="ChEBI" id="CHEBI:58702"/>
    </ligand>
</feature>
<name>A0A1M6DR28_9FIRM</name>
<accession>A0A1M6DR28</accession>
<comment type="similarity">
    <text evidence="2 7">Belongs to the EPSP synthase family.</text>
</comment>
<evidence type="ECO:0000256" key="6">
    <source>
        <dbReference type="ARBA" id="ARBA00044633"/>
    </source>
</evidence>
<organism evidence="9 10">
    <name type="scientific">Lutispora thermophila DSM 19022</name>
    <dbReference type="NCBI Taxonomy" id="1122184"/>
    <lineage>
        <taxon>Bacteria</taxon>
        <taxon>Bacillati</taxon>
        <taxon>Bacillota</taxon>
        <taxon>Clostridia</taxon>
        <taxon>Lutisporales</taxon>
        <taxon>Lutisporaceae</taxon>
        <taxon>Lutispora</taxon>
    </lineage>
</organism>
<dbReference type="NCBIfam" id="TIGR01356">
    <property type="entry name" value="aroA"/>
    <property type="match status" value="1"/>
</dbReference>
<evidence type="ECO:0000256" key="7">
    <source>
        <dbReference type="HAMAP-Rule" id="MF_00210"/>
    </source>
</evidence>
<dbReference type="GO" id="GO:0003866">
    <property type="term" value="F:3-phosphoshikimate 1-carboxyvinyltransferase activity"/>
    <property type="evidence" value="ECO:0007669"/>
    <property type="project" value="UniProtKB-UniRule"/>
</dbReference>
<feature type="binding site" evidence="7">
    <location>
        <position position="335"/>
    </location>
    <ligand>
        <name>3-phosphoshikimate</name>
        <dbReference type="ChEBI" id="CHEBI:145989"/>
    </ligand>
</feature>
<dbReference type="PIRSF" id="PIRSF000505">
    <property type="entry name" value="EPSPS"/>
    <property type="match status" value="1"/>
</dbReference>
<comment type="pathway">
    <text evidence="1 7">Metabolic intermediate biosynthesis; chorismate biosynthesis; chorismate from D-erythrose 4-phosphate and phosphoenolpyruvate: step 6/7.</text>
</comment>
<dbReference type="EC" id="2.5.1.19" evidence="7"/>
<dbReference type="InterPro" id="IPR023193">
    <property type="entry name" value="EPSP_synthase_CS"/>
</dbReference>
<dbReference type="InterPro" id="IPR006264">
    <property type="entry name" value="EPSP_synthase"/>
</dbReference>
<dbReference type="AlphaFoldDB" id="A0A1M6DR28"/>
<dbReference type="Pfam" id="PF00275">
    <property type="entry name" value="EPSP_synthase"/>
    <property type="match status" value="1"/>
</dbReference>
<dbReference type="PANTHER" id="PTHR21090">
    <property type="entry name" value="AROM/DEHYDROQUINATE SYNTHASE"/>
    <property type="match status" value="1"/>
</dbReference>
<evidence type="ECO:0000313" key="10">
    <source>
        <dbReference type="Proteomes" id="UP000184442"/>
    </source>
</evidence>
<feature type="binding site" evidence="7">
    <location>
        <position position="381"/>
    </location>
    <ligand>
        <name>phosphoenolpyruvate</name>
        <dbReference type="ChEBI" id="CHEBI:58702"/>
    </ligand>
</feature>
<feature type="binding site" evidence="7">
    <location>
        <position position="20"/>
    </location>
    <ligand>
        <name>phosphoenolpyruvate</name>
        <dbReference type="ChEBI" id="CHEBI:58702"/>
    </ligand>
</feature>
<comment type="function">
    <text evidence="7">Catalyzes the transfer of the enolpyruvyl moiety of phosphoenolpyruvate (PEP) to the 5-hydroxyl of shikimate-3-phosphate (S3P) to produce enolpyruvyl shikimate-3-phosphate and inorganic phosphate.</text>
</comment>
<dbReference type="InterPro" id="IPR013792">
    <property type="entry name" value="RNA3'P_cycl/enolpyr_Trfase_a/b"/>
</dbReference>
<evidence type="ECO:0000256" key="4">
    <source>
        <dbReference type="ARBA" id="ARBA00022679"/>
    </source>
</evidence>
<evidence type="ECO:0000259" key="8">
    <source>
        <dbReference type="Pfam" id="PF00275"/>
    </source>
</evidence>
<evidence type="ECO:0000313" key="9">
    <source>
        <dbReference type="EMBL" id="SHI75589.1"/>
    </source>
</evidence>